<keyword evidence="2" id="KW-1185">Reference proteome</keyword>
<evidence type="ECO:0000313" key="1">
    <source>
        <dbReference type="EMBL" id="RNA37645.1"/>
    </source>
</evidence>
<gene>
    <name evidence="1" type="ORF">BpHYR1_026987</name>
</gene>
<dbReference type="EMBL" id="REGN01001010">
    <property type="protein sequence ID" value="RNA37645.1"/>
    <property type="molecule type" value="Genomic_DNA"/>
</dbReference>
<comment type="caution">
    <text evidence="1">The sequence shown here is derived from an EMBL/GenBank/DDBJ whole genome shotgun (WGS) entry which is preliminary data.</text>
</comment>
<dbReference type="Proteomes" id="UP000276133">
    <property type="component" value="Unassembled WGS sequence"/>
</dbReference>
<reference evidence="1 2" key="1">
    <citation type="journal article" date="2018" name="Sci. Rep.">
        <title>Genomic signatures of local adaptation to the degree of environmental predictability in rotifers.</title>
        <authorList>
            <person name="Franch-Gras L."/>
            <person name="Hahn C."/>
            <person name="Garcia-Roger E.M."/>
            <person name="Carmona M.J."/>
            <person name="Serra M."/>
            <person name="Gomez A."/>
        </authorList>
    </citation>
    <scope>NUCLEOTIDE SEQUENCE [LARGE SCALE GENOMIC DNA]</scope>
    <source>
        <strain evidence="1">HYR1</strain>
    </source>
</reference>
<protein>
    <submittedName>
        <fullName evidence="1">Uncharacterized protein</fullName>
    </submittedName>
</protein>
<accession>A0A3M7SPL6</accession>
<organism evidence="1 2">
    <name type="scientific">Brachionus plicatilis</name>
    <name type="common">Marine rotifer</name>
    <name type="synonym">Brachionus muelleri</name>
    <dbReference type="NCBI Taxonomy" id="10195"/>
    <lineage>
        <taxon>Eukaryota</taxon>
        <taxon>Metazoa</taxon>
        <taxon>Spiralia</taxon>
        <taxon>Gnathifera</taxon>
        <taxon>Rotifera</taxon>
        <taxon>Eurotatoria</taxon>
        <taxon>Monogononta</taxon>
        <taxon>Pseudotrocha</taxon>
        <taxon>Ploima</taxon>
        <taxon>Brachionidae</taxon>
        <taxon>Brachionus</taxon>
    </lineage>
</organism>
<dbReference type="AlphaFoldDB" id="A0A3M7SPL6"/>
<sequence length="225" mass="26041">MHILQKFPSIIHFPTFHCYTQQTTYEQKNPLETRDFDRLLLVQSVQHLFDQTEQTVEQMMALICAQRFDAHFVQSGKHAAQMNRLLRQSATKSPHHSWPSHSLINSHEHSLSKQAFTHKLLNMFNASFLLSFTLRFDVLLLSWHKFRIVFINIKLDTLMTLGVFVELFQVAQIGHYLFVSASGQSSLEAGLNGATAAENVRMTKVVSERNARFYNVARVRHKDQL</sequence>
<proteinExistence type="predicted"/>
<name>A0A3M7SPL6_BRAPC</name>
<evidence type="ECO:0000313" key="2">
    <source>
        <dbReference type="Proteomes" id="UP000276133"/>
    </source>
</evidence>